<keyword evidence="10" id="KW-1185">Reference proteome</keyword>
<reference evidence="9 10" key="1">
    <citation type="submission" date="2019-09" db="EMBL/GenBank/DDBJ databases">
        <authorList>
            <person name="Ou C."/>
        </authorList>
    </citation>
    <scope>NUCLEOTIDE SEQUENCE [LARGE SCALE GENOMIC DNA]</scope>
    <source>
        <strain evidence="9">S2</strain>
        <tissue evidence="9">Leaf</tissue>
    </source>
</reference>
<evidence type="ECO:0000256" key="1">
    <source>
        <dbReference type="ARBA" id="ARBA00004651"/>
    </source>
</evidence>
<evidence type="ECO:0000313" key="9">
    <source>
        <dbReference type="EMBL" id="KAB2625256.1"/>
    </source>
</evidence>
<dbReference type="NCBIfam" id="TIGR01569">
    <property type="entry name" value="A_tha_TIGR01569"/>
    <property type="match status" value="1"/>
</dbReference>
<dbReference type="InterPro" id="IPR006459">
    <property type="entry name" value="CASP/CASPL"/>
</dbReference>
<accession>A0A5N5HB59</accession>
<keyword evidence="3 7" id="KW-1003">Cell membrane</keyword>
<comment type="subunit">
    <text evidence="7">Homodimer and heterodimers.</text>
</comment>
<evidence type="ECO:0000256" key="2">
    <source>
        <dbReference type="ARBA" id="ARBA00007651"/>
    </source>
</evidence>
<dbReference type="AlphaFoldDB" id="A0A5N5HB59"/>
<proteinExistence type="inferred from homology"/>
<evidence type="ECO:0000256" key="3">
    <source>
        <dbReference type="ARBA" id="ARBA00022475"/>
    </source>
</evidence>
<feature type="transmembrane region" description="Helical" evidence="7">
    <location>
        <begin position="12"/>
        <end position="36"/>
    </location>
</feature>
<protein>
    <recommendedName>
        <fullName evidence="7">CASP-like protein</fullName>
    </recommendedName>
</protein>
<evidence type="ECO:0000256" key="5">
    <source>
        <dbReference type="ARBA" id="ARBA00022989"/>
    </source>
</evidence>
<comment type="caution">
    <text evidence="7">Lacks conserved residue(s) required for the propagation of feature annotation.</text>
</comment>
<reference evidence="10" key="2">
    <citation type="submission" date="2019-10" db="EMBL/GenBank/DDBJ databases">
        <title>A de novo genome assembly of a pear dwarfing rootstock.</title>
        <authorList>
            <person name="Wang F."/>
            <person name="Wang J."/>
            <person name="Li S."/>
            <person name="Zhang Y."/>
            <person name="Fang M."/>
            <person name="Ma L."/>
            <person name="Zhao Y."/>
            <person name="Jiang S."/>
        </authorList>
    </citation>
    <scope>NUCLEOTIDE SEQUENCE [LARGE SCALE GENOMIC DNA]</scope>
</reference>
<keyword evidence="5 7" id="KW-1133">Transmembrane helix</keyword>
<feature type="transmembrane region" description="Helical" evidence="7">
    <location>
        <begin position="56"/>
        <end position="80"/>
    </location>
</feature>
<keyword evidence="4 7" id="KW-0812">Transmembrane</keyword>
<dbReference type="Proteomes" id="UP000327157">
    <property type="component" value="Chromosome 16"/>
</dbReference>
<evidence type="ECO:0000313" key="10">
    <source>
        <dbReference type="Proteomes" id="UP000327157"/>
    </source>
</evidence>
<dbReference type="EMBL" id="SMOL01000160">
    <property type="protein sequence ID" value="KAB2625256.1"/>
    <property type="molecule type" value="Genomic_DNA"/>
</dbReference>
<feature type="domain" description="Casparian strip membrane protein" evidence="8">
    <location>
        <begin position="17"/>
        <end position="70"/>
    </location>
</feature>
<comment type="subcellular location">
    <subcellularLocation>
        <location evidence="1 7">Cell membrane</location>
        <topology evidence="1 7">Multi-pass membrane protein</topology>
    </subcellularLocation>
</comment>
<evidence type="ECO:0000256" key="4">
    <source>
        <dbReference type="ARBA" id="ARBA00022692"/>
    </source>
</evidence>
<gene>
    <name evidence="9" type="ORF">D8674_016916</name>
</gene>
<name>A0A5N5HB59_9ROSA</name>
<organism evidence="9 10">
    <name type="scientific">Pyrus ussuriensis x Pyrus communis</name>
    <dbReference type="NCBI Taxonomy" id="2448454"/>
    <lineage>
        <taxon>Eukaryota</taxon>
        <taxon>Viridiplantae</taxon>
        <taxon>Streptophyta</taxon>
        <taxon>Embryophyta</taxon>
        <taxon>Tracheophyta</taxon>
        <taxon>Spermatophyta</taxon>
        <taxon>Magnoliopsida</taxon>
        <taxon>eudicotyledons</taxon>
        <taxon>Gunneridae</taxon>
        <taxon>Pentapetalae</taxon>
        <taxon>rosids</taxon>
        <taxon>fabids</taxon>
        <taxon>Rosales</taxon>
        <taxon>Rosaceae</taxon>
        <taxon>Amygdaloideae</taxon>
        <taxon>Maleae</taxon>
        <taxon>Pyrus</taxon>
    </lineage>
</organism>
<comment type="similarity">
    <text evidence="2 7">Belongs to the Casparian strip membrane proteins (CASP) family.</text>
</comment>
<reference evidence="9 10" key="3">
    <citation type="submission" date="2019-11" db="EMBL/GenBank/DDBJ databases">
        <title>A de novo genome assembly of a pear dwarfing rootstock.</title>
        <authorList>
            <person name="Wang F."/>
            <person name="Wang J."/>
            <person name="Li S."/>
            <person name="Zhang Y."/>
            <person name="Fang M."/>
            <person name="Ma L."/>
            <person name="Zhao Y."/>
            <person name="Jiang S."/>
        </authorList>
    </citation>
    <scope>NUCLEOTIDE SEQUENCE [LARGE SCALE GENOMIC DNA]</scope>
    <source>
        <strain evidence="9">S2</strain>
        <tissue evidence="9">Leaf</tissue>
    </source>
</reference>
<sequence length="102" mass="11337">MNVYNSFVLAKYVTKLILGIIASATGTAGSVAYILLRGNEEFRWPDSCYAYNKFCRHIRVSVVASTLLVLLLWTSVITLYKRISSKLISPPPSSQLVPETPN</sequence>
<dbReference type="GO" id="GO:0005886">
    <property type="term" value="C:plasma membrane"/>
    <property type="evidence" value="ECO:0007669"/>
    <property type="project" value="UniProtKB-SubCell"/>
</dbReference>
<evidence type="ECO:0000259" key="8">
    <source>
        <dbReference type="Pfam" id="PF04535"/>
    </source>
</evidence>
<dbReference type="Pfam" id="PF04535">
    <property type="entry name" value="CASP_dom"/>
    <property type="match status" value="1"/>
</dbReference>
<evidence type="ECO:0000256" key="6">
    <source>
        <dbReference type="ARBA" id="ARBA00023136"/>
    </source>
</evidence>
<comment type="caution">
    <text evidence="9">The sequence shown here is derived from an EMBL/GenBank/DDBJ whole genome shotgun (WGS) entry which is preliminary data.</text>
</comment>
<keyword evidence="6 7" id="KW-0472">Membrane</keyword>
<dbReference type="OrthoDB" id="1926504at2759"/>
<evidence type="ECO:0000256" key="7">
    <source>
        <dbReference type="RuleBase" id="RU361233"/>
    </source>
</evidence>
<dbReference type="InterPro" id="IPR006702">
    <property type="entry name" value="CASP_dom"/>
</dbReference>